<keyword evidence="3" id="KW-1185">Reference proteome</keyword>
<dbReference type="Bgee" id="ENSORLG00000030018">
    <property type="expression patterns" value="Expressed in bone element and 11 other cell types or tissues"/>
</dbReference>
<dbReference type="STRING" id="8090.ENSORLP00000032503"/>
<evidence type="ECO:0008006" key="4">
    <source>
        <dbReference type="Google" id="ProtNLM"/>
    </source>
</evidence>
<evidence type="ECO:0000256" key="1">
    <source>
        <dbReference type="SAM" id="Phobius"/>
    </source>
</evidence>
<accession>A0A3B3HLC5</accession>
<keyword evidence="1" id="KW-1133">Transmembrane helix</keyword>
<proteinExistence type="predicted"/>
<dbReference type="InParanoid" id="A0A3B3HLC5"/>
<evidence type="ECO:0000313" key="2">
    <source>
        <dbReference type="Ensembl" id="ENSORLP00000032503.1"/>
    </source>
</evidence>
<keyword evidence="1" id="KW-0812">Transmembrane</keyword>
<dbReference type="PANTHER" id="PTHR15570">
    <property type="entry name" value="G0/G1 SWITCH PROTEIN 2"/>
    <property type="match status" value="1"/>
</dbReference>
<reference evidence="2" key="3">
    <citation type="submission" date="2025-09" db="UniProtKB">
        <authorList>
            <consortium name="Ensembl"/>
        </authorList>
    </citation>
    <scope>IDENTIFICATION</scope>
    <source>
        <strain evidence="2">Hd-rR</strain>
    </source>
</reference>
<organism evidence="2 3">
    <name type="scientific">Oryzias latipes</name>
    <name type="common">Japanese rice fish</name>
    <name type="synonym">Japanese killifish</name>
    <dbReference type="NCBI Taxonomy" id="8090"/>
    <lineage>
        <taxon>Eukaryota</taxon>
        <taxon>Metazoa</taxon>
        <taxon>Chordata</taxon>
        <taxon>Craniata</taxon>
        <taxon>Vertebrata</taxon>
        <taxon>Euteleostomi</taxon>
        <taxon>Actinopterygii</taxon>
        <taxon>Neopterygii</taxon>
        <taxon>Teleostei</taxon>
        <taxon>Neoteleostei</taxon>
        <taxon>Acanthomorphata</taxon>
        <taxon>Ovalentaria</taxon>
        <taxon>Atherinomorphae</taxon>
        <taxon>Beloniformes</taxon>
        <taxon>Adrianichthyidae</taxon>
        <taxon>Oryziinae</taxon>
        <taxon>Oryzias</taxon>
    </lineage>
</organism>
<dbReference type="PANTHER" id="PTHR15570:SF2">
    <property type="entry name" value="G0_G1 SWITCH PROTEIN 2"/>
    <property type="match status" value="1"/>
</dbReference>
<protein>
    <recommendedName>
        <fullName evidence="4">G0/G1 switch 2</fullName>
    </recommendedName>
</protein>
<feature type="transmembrane region" description="Helical" evidence="1">
    <location>
        <begin position="26"/>
        <end position="48"/>
    </location>
</feature>
<name>A0A3B3HLC5_ORYLA</name>
<dbReference type="Pfam" id="PF15103">
    <property type="entry name" value="G0-G1_switch_2"/>
    <property type="match status" value="1"/>
</dbReference>
<reference evidence="2 3" key="1">
    <citation type="journal article" date="2007" name="Nature">
        <title>The medaka draft genome and insights into vertebrate genome evolution.</title>
        <authorList>
            <person name="Kasahara M."/>
            <person name="Naruse K."/>
            <person name="Sasaki S."/>
            <person name="Nakatani Y."/>
            <person name="Qu W."/>
            <person name="Ahsan B."/>
            <person name="Yamada T."/>
            <person name="Nagayasu Y."/>
            <person name="Doi K."/>
            <person name="Kasai Y."/>
            <person name="Jindo T."/>
            <person name="Kobayashi D."/>
            <person name="Shimada A."/>
            <person name="Toyoda A."/>
            <person name="Kuroki Y."/>
            <person name="Fujiyama A."/>
            <person name="Sasaki T."/>
            <person name="Shimizu A."/>
            <person name="Asakawa S."/>
            <person name="Shimizu N."/>
            <person name="Hashimoto S."/>
            <person name="Yang J."/>
            <person name="Lee Y."/>
            <person name="Matsushima K."/>
            <person name="Sugano S."/>
            <person name="Sakaizumi M."/>
            <person name="Narita T."/>
            <person name="Ohishi K."/>
            <person name="Haga S."/>
            <person name="Ohta F."/>
            <person name="Nomoto H."/>
            <person name="Nogata K."/>
            <person name="Morishita T."/>
            <person name="Endo T."/>
            <person name="Shin-I T."/>
            <person name="Takeda H."/>
            <person name="Morishita S."/>
            <person name="Kohara Y."/>
        </authorList>
    </citation>
    <scope>NUCLEOTIDE SEQUENCE [LARGE SCALE GENOMIC DNA]</scope>
    <source>
        <strain evidence="2 3">Hd-rR</strain>
    </source>
</reference>
<dbReference type="GeneTree" id="ENSGT00940000175220"/>
<dbReference type="Proteomes" id="UP000001038">
    <property type="component" value="Chromosome 7"/>
</dbReference>
<dbReference type="Ensembl" id="ENSORLT00000028374.1">
    <property type="protein sequence ID" value="ENSORLP00000032503.1"/>
    <property type="gene ID" value="ENSORLG00000030018.1"/>
</dbReference>
<sequence>MENSGDIVPFMKEVLKEGPSRNMVKIYALGSALTLLGMVGGMVEMILLPFSGDSPADGKQTAELFMDKKRRERLLL</sequence>
<dbReference type="InterPro" id="IPR016821">
    <property type="entry name" value="G0S2"/>
</dbReference>
<keyword evidence="1" id="KW-0472">Membrane</keyword>
<dbReference type="AlphaFoldDB" id="A0A3B3HLC5"/>
<evidence type="ECO:0000313" key="3">
    <source>
        <dbReference type="Proteomes" id="UP000001038"/>
    </source>
</evidence>
<reference evidence="2" key="2">
    <citation type="submission" date="2025-08" db="UniProtKB">
        <authorList>
            <consortium name="Ensembl"/>
        </authorList>
    </citation>
    <scope>IDENTIFICATION</scope>
    <source>
        <strain evidence="2">Hd-rR</strain>
    </source>
</reference>